<dbReference type="AlphaFoldDB" id="A0A2P2PNQ0"/>
<accession>A0A2P2PNQ0</accession>
<organism evidence="1">
    <name type="scientific">Rhizophora mucronata</name>
    <name type="common">Asiatic mangrove</name>
    <dbReference type="NCBI Taxonomy" id="61149"/>
    <lineage>
        <taxon>Eukaryota</taxon>
        <taxon>Viridiplantae</taxon>
        <taxon>Streptophyta</taxon>
        <taxon>Embryophyta</taxon>
        <taxon>Tracheophyta</taxon>
        <taxon>Spermatophyta</taxon>
        <taxon>Magnoliopsida</taxon>
        <taxon>eudicotyledons</taxon>
        <taxon>Gunneridae</taxon>
        <taxon>Pentapetalae</taxon>
        <taxon>rosids</taxon>
        <taxon>fabids</taxon>
        <taxon>Malpighiales</taxon>
        <taxon>Rhizophoraceae</taxon>
        <taxon>Rhizophora</taxon>
    </lineage>
</organism>
<proteinExistence type="predicted"/>
<evidence type="ECO:0000313" key="1">
    <source>
        <dbReference type="EMBL" id="MBX56348.1"/>
    </source>
</evidence>
<sequence>MCIHKQVCTDIVCIFFRTDVICISFLSLTKFAT</sequence>
<reference evidence="1" key="1">
    <citation type="submission" date="2018-02" db="EMBL/GenBank/DDBJ databases">
        <title>Rhizophora mucronata_Transcriptome.</title>
        <authorList>
            <person name="Meera S.P."/>
            <person name="Sreeshan A."/>
            <person name="Augustine A."/>
        </authorList>
    </citation>
    <scope>NUCLEOTIDE SEQUENCE</scope>
    <source>
        <tissue evidence="1">Leaf</tissue>
    </source>
</reference>
<protein>
    <submittedName>
        <fullName evidence="1">Uncharacterized protein</fullName>
    </submittedName>
</protein>
<dbReference type="EMBL" id="GGEC01075864">
    <property type="protein sequence ID" value="MBX56348.1"/>
    <property type="molecule type" value="Transcribed_RNA"/>
</dbReference>
<name>A0A2P2PNQ0_RHIMU</name>